<evidence type="ECO:0000256" key="3">
    <source>
        <dbReference type="ARBA" id="ARBA00022723"/>
    </source>
</evidence>
<dbReference type="FunFam" id="1.10.630.10:FF:000007">
    <property type="entry name" value="Cytochrome P450 76C4"/>
    <property type="match status" value="1"/>
</dbReference>
<proteinExistence type="inferred from homology"/>
<dbReference type="GO" id="GO:0004497">
    <property type="term" value="F:monooxygenase activity"/>
    <property type="evidence" value="ECO:0007669"/>
    <property type="project" value="UniProtKB-KW"/>
</dbReference>
<dbReference type="EMBL" id="OOIL02003902">
    <property type="protein sequence ID" value="VFQ89845.1"/>
    <property type="molecule type" value="Genomic_DNA"/>
</dbReference>
<evidence type="ECO:0000256" key="6">
    <source>
        <dbReference type="ARBA" id="ARBA00023033"/>
    </source>
</evidence>
<evidence type="ECO:0008006" key="13">
    <source>
        <dbReference type="Google" id="ProtNLM"/>
    </source>
</evidence>
<reference evidence="10 12" key="1">
    <citation type="submission" date="2018-04" db="EMBL/GenBank/DDBJ databases">
        <authorList>
            <person name="Vogel A."/>
        </authorList>
    </citation>
    <scope>NUCLEOTIDE SEQUENCE [LARGE SCALE GENOMIC DNA]</scope>
</reference>
<feature type="chain" id="PRO_5036355287" description="Geraniol 8-hydroxylase" evidence="9">
    <location>
        <begin position="23"/>
        <end position="496"/>
    </location>
</feature>
<dbReference type="GO" id="GO:0020037">
    <property type="term" value="F:heme binding"/>
    <property type="evidence" value="ECO:0007669"/>
    <property type="project" value="InterPro"/>
</dbReference>
<feature type="binding site" description="axial binding residue" evidence="7">
    <location>
        <position position="447"/>
    </location>
    <ligand>
        <name>heme</name>
        <dbReference type="ChEBI" id="CHEBI:30413"/>
    </ligand>
    <ligandPart>
        <name>Fe</name>
        <dbReference type="ChEBI" id="CHEBI:18248"/>
    </ligandPart>
</feature>
<dbReference type="PANTHER" id="PTHR47950:SF16">
    <property type="entry name" value="CYTOCHROME P450 FAMILY PROTEIN"/>
    <property type="match status" value="1"/>
</dbReference>
<dbReference type="AlphaFoldDB" id="A0A484MLX0"/>
<evidence type="ECO:0000313" key="10">
    <source>
        <dbReference type="EMBL" id="VFQ89840.1"/>
    </source>
</evidence>
<evidence type="ECO:0000256" key="9">
    <source>
        <dbReference type="SAM" id="SignalP"/>
    </source>
</evidence>
<evidence type="ECO:0000256" key="8">
    <source>
        <dbReference type="RuleBase" id="RU000461"/>
    </source>
</evidence>
<evidence type="ECO:0000313" key="12">
    <source>
        <dbReference type="Proteomes" id="UP000595140"/>
    </source>
</evidence>
<dbReference type="InterPro" id="IPR017972">
    <property type="entry name" value="Cyt_P450_CS"/>
</dbReference>
<evidence type="ECO:0000256" key="1">
    <source>
        <dbReference type="ARBA" id="ARBA00010617"/>
    </source>
</evidence>
<keyword evidence="4 8" id="KW-0560">Oxidoreductase</keyword>
<dbReference type="Proteomes" id="UP000595140">
    <property type="component" value="Unassembled WGS sequence"/>
</dbReference>
<keyword evidence="2 7" id="KW-0349">Heme</keyword>
<evidence type="ECO:0000256" key="2">
    <source>
        <dbReference type="ARBA" id="ARBA00022617"/>
    </source>
</evidence>
<feature type="signal peptide" evidence="9">
    <location>
        <begin position="1"/>
        <end position="22"/>
    </location>
</feature>
<name>A0A484MLX0_9ASTE</name>
<evidence type="ECO:0000256" key="7">
    <source>
        <dbReference type="PIRSR" id="PIRSR602401-1"/>
    </source>
</evidence>
<dbReference type="GO" id="GO:0005506">
    <property type="term" value="F:iron ion binding"/>
    <property type="evidence" value="ECO:0007669"/>
    <property type="project" value="InterPro"/>
</dbReference>
<keyword evidence="6 8" id="KW-0503">Monooxygenase</keyword>
<organism evidence="10 12">
    <name type="scientific">Cuscuta campestris</name>
    <dbReference type="NCBI Taxonomy" id="132261"/>
    <lineage>
        <taxon>Eukaryota</taxon>
        <taxon>Viridiplantae</taxon>
        <taxon>Streptophyta</taxon>
        <taxon>Embryophyta</taxon>
        <taxon>Tracheophyta</taxon>
        <taxon>Spermatophyta</taxon>
        <taxon>Magnoliopsida</taxon>
        <taxon>eudicotyledons</taxon>
        <taxon>Gunneridae</taxon>
        <taxon>Pentapetalae</taxon>
        <taxon>asterids</taxon>
        <taxon>lamiids</taxon>
        <taxon>Solanales</taxon>
        <taxon>Convolvulaceae</taxon>
        <taxon>Cuscuteae</taxon>
        <taxon>Cuscuta</taxon>
        <taxon>Cuscuta subgen. Grammica</taxon>
        <taxon>Cuscuta sect. Cleistogrammica</taxon>
    </lineage>
</organism>
<evidence type="ECO:0000256" key="5">
    <source>
        <dbReference type="ARBA" id="ARBA00023004"/>
    </source>
</evidence>
<dbReference type="PANTHER" id="PTHR47950">
    <property type="entry name" value="CYTOCHROME P450, FAMILY 76, SUBFAMILY C, POLYPEPTIDE 5-RELATED"/>
    <property type="match status" value="1"/>
</dbReference>
<dbReference type="InterPro" id="IPR002401">
    <property type="entry name" value="Cyt_P450_E_grp-I"/>
</dbReference>
<comment type="cofactor">
    <cofactor evidence="7">
        <name>heme</name>
        <dbReference type="ChEBI" id="CHEBI:30413"/>
    </cofactor>
</comment>
<keyword evidence="9" id="KW-0732">Signal</keyword>
<dbReference type="PRINTS" id="PR00385">
    <property type="entry name" value="P450"/>
</dbReference>
<keyword evidence="3 7" id="KW-0479">Metal-binding</keyword>
<sequence length="496" mass="55713">MDSMSSSCGVLFLFLALYTLHSLLRTTTKTKHKKKLPPGPSIFTLISNLSDLFHKPQQTLARLAEAYGPVMRVQIAGRETTVIVSSPDMAREILHTHDALFSDRSVPDVTTAHDHNLSSLVFLPVSPLWQDLRKICHQRLFSNNTLDGSENLRRKKLQDLLGDMHQSSLKGEVVDVGRAAFKACINFLSYTFVSQDFIVRSAVEDDGEFKDLVSTLLKATGTPNVVDFLPVLKIFDPQGVRRHTASYLTRFFRVLDRLIDDRVRERQGESYLSNNDMLDTLLDISQEDIKRMDRKKIRHLLLDLLVAGTDTTAYGLEKALSELVHNPEVMSKAKRELERTIGLGKAMEESDIGRLPYLEAVVKESLRLHPPAPLLLPRRAKTDVLISGGYTIPKGAQVLINEWAIGRSGTTWEDAGSFLPERFLGSEIDVKGRHFKLTPFGSGRRICPGSPLAVRMMHVMLGSLINSFDWRLEGNMDPKDMDFDKPLRAIPIAVKC</sequence>
<dbReference type="Pfam" id="PF00067">
    <property type="entry name" value="p450"/>
    <property type="match status" value="1"/>
</dbReference>
<keyword evidence="12" id="KW-1185">Reference proteome</keyword>
<dbReference type="Gene3D" id="1.10.630.10">
    <property type="entry name" value="Cytochrome P450"/>
    <property type="match status" value="1"/>
</dbReference>
<evidence type="ECO:0000256" key="4">
    <source>
        <dbReference type="ARBA" id="ARBA00023002"/>
    </source>
</evidence>
<dbReference type="PROSITE" id="PS00086">
    <property type="entry name" value="CYTOCHROME_P450"/>
    <property type="match status" value="1"/>
</dbReference>
<dbReference type="InterPro" id="IPR001128">
    <property type="entry name" value="Cyt_P450"/>
</dbReference>
<evidence type="ECO:0000313" key="11">
    <source>
        <dbReference type="EMBL" id="VFQ89845.1"/>
    </source>
</evidence>
<dbReference type="GO" id="GO:0016705">
    <property type="term" value="F:oxidoreductase activity, acting on paired donors, with incorporation or reduction of molecular oxygen"/>
    <property type="evidence" value="ECO:0007669"/>
    <property type="project" value="InterPro"/>
</dbReference>
<keyword evidence="5 7" id="KW-0408">Iron</keyword>
<dbReference type="EMBL" id="OOIL02003902">
    <property type="protein sequence ID" value="VFQ89840.1"/>
    <property type="molecule type" value="Genomic_DNA"/>
</dbReference>
<gene>
    <name evidence="10" type="ORF">CCAM_LOCUS31616</name>
    <name evidence="11" type="ORF">CCAM_LOCUS31621</name>
</gene>
<protein>
    <recommendedName>
        <fullName evidence="13">Geraniol 8-hydroxylase</fullName>
    </recommendedName>
</protein>
<dbReference type="OrthoDB" id="2789670at2759"/>
<dbReference type="InterPro" id="IPR036396">
    <property type="entry name" value="Cyt_P450_sf"/>
</dbReference>
<comment type="similarity">
    <text evidence="1 8">Belongs to the cytochrome P450 family.</text>
</comment>
<accession>A0A484MLX0</accession>
<dbReference type="SUPFAM" id="SSF48264">
    <property type="entry name" value="Cytochrome P450"/>
    <property type="match status" value="1"/>
</dbReference>
<dbReference type="PRINTS" id="PR00463">
    <property type="entry name" value="EP450I"/>
</dbReference>